<protein>
    <recommendedName>
        <fullName evidence="8">HMA domain-containing protein</fullName>
    </recommendedName>
</protein>
<dbReference type="Pfam" id="PF00403">
    <property type="entry name" value="HMA"/>
    <property type="match status" value="1"/>
</dbReference>
<organism evidence="9 10">
    <name type="scientific">Moesziomyces aphidis</name>
    <name type="common">Pseudozyma aphidis</name>
    <dbReference type="NCBI Taxonomy" id="84754"/>
    <lineage>
        <taxon>Eukaryota</taxon>
        <taxon>Fungi</taxon>
        <taxon>Dikarya</taxon>
        <taxon>Basidiomycota</taxon>
        <taxon>Ustilaginomycotina</taxon>
        <taxon>Ustilaginomycetes</taxon>
        <taxon>Ustilaginales</taxon>
        <taxon>Ustilaginaceae</taxon>
        <taxon>Moesziomyces</taxon>
    </lineage>
</organism>
<dbReference type="Proteomes" id="UP000019462">
    <property type="component" value="Unassembled WGS sequence"/>
</dbReference>
<dbReference type="OrthoDB" id="689350at2759"/>
<evidence type="ECO:0000256" key="1">
    <source>
        <dbReference type="ARBA" id="ARBA00022448"/>
    </source>
</evidence>
<dbReference type="SUPFAM" id="SSF55008">
    <property type="entry name" value="HMA, heavy metal-associated domain"/>
    <property type="match status" value="1"/>
</dbReference>
<dbReference type="GO" id="GO:0006825">
    <property type="term" value="P:copper ion transport"/>
    <property type="evidence" value="ECO:0007669"/>
    <property type="project" value="UniProtKB-KW"/>
</dbReference>
<keyword evidence="3" id="KW-0187">Copper transport</keyword>
<dbReference type="EMBL" id="AWNI01000005">
    <property type="protein sequence ID" value="ETS64554.1"/>
    <property type="molecule type" value="Genomic_DNA"/>
</dbReference>
<reference evidence="9 10" key="1">
    <citation type="journal article" date="2014" name="Genome Announc.">
        <title>Genome sequence of the basidiomycetous fungus Pseudozyma aphidis DSM70725, an efficient producer of biosurfactant mannosylerythritol lipids.</title>
        <authorList>
            <person name="Lorenz S."/>
            <person name="Guenther M."/>
            <person name="Grumaz C."/>
            <person name="Rupp S."/>
            <person name="Zibek S."/>
            <person name="Sohn K."/>
        </authorList>
    </citation>
    <scope>NUCLEOTIDE SEQUENCE [LARGE SCALE GENOMIC DNA]</scope>
    <source>
        <strain evidence="10">ATCC 32657 / CBS 517.83 / DSM 70725 / JCM 10318 / NBRC 10182 / NRRL Y-7954 / St-0401</strain>
    </source>
</reference>
<dbReference type="PROSITE" id="PS50846">
    <property type="entry name" value="HMA_2"/>
    <property type="match status" value="1"/>
</dbReference>
<dbReference type="GO" id="GO:0005829">
    <property type="term" value="C:cytosol"/>
    <property type="evidence" value="ECO:0007669"/>
    <property type="project" value="TreeGrafter"/>
</dbReference>
<dbReference type="GO" id="GO:0046872">
    <property type="term" value="F:metal ion binding"/>
    <property type="evidence" value="ECO:0007669"/>
    <property type="project" value="UniProtKB-KW"/>
</dbReference>
<evidence type="ECO:0000313" key="10">
    <source>
        <dbReference type="Proteomes" id="UP000019462"/>
    </source>
</evidence>
<dbReference type="AlphaFoldDB" id="W3VSL8"/>
<dbReference type="HOGENOM" id="CLU_1587210_0_0_1"/>
<comment type="caution">
    <text evidence="9">The sequence shown here is derived from an EMBL/GenBank/DDBJ whole genome shotgun (WGS) entry which is preliminary data.</text>
</comment>
<evidence type="ECO:0000256" key="4">
    <source>
        <dbReference type="ARBA" id="ARBA00023008"/>
    </source>
</evidence>
<accession>W3VSL8</accession>
<dbReference type="InterPro" id="IPR006121">
    <property type="entry name" value="HMA_dom"/>
</dbReference>
<gene>
    <name evidence="9" type="ORF">PaG_01019</name>
</gene>
<dbReference type="PANTHER" id="PTHR46365:SF1">
    <property type="entry name" value="COPPER TRANSPORT PROTEIN ATOX1"/>
    <property type="match status" value="1"/>
</dbReference>
<evidence type="ECO:0000256" key="3">
    <source>
        <dbReference type="ARBA" id="ARBA00022796"/>
    </source>
</evidence>
<evidence type="ECO:0000256" key="6">
    <source>
        <dbReference type="ARBA" id="ARBA00023186"/>
    </source>
</evidence>
<feature type="domain" description="HMA" evidence="8">
    <location>
        <begin position="99"/>
        <end position="162"/>
    </location>
</feature>
<name>W3VSL8_MOEAP</name>
<keyword evidence="1" id="KW-0813">Transport</keyword>
<dbReference type="GO" id="GO:0016531">
    <property type="term" value="F:copper chaperone activity"/>
    <property type="evidence" value="ECO:0007669"/>
    <property type="project" value="TreeGrafter"/>
</dbReference>
<evidence type="ECO:0000313" key="9">
    <source>
        <dbReference type="EMBL" id="ETS64554.1"/>
    </source>
</evidence>
<dbReference type="PANTHER" id="PTHR46365">
    <property type="entry name" value="COPPER TRANSPORT PROTEIN ATOX1"/>
    <property type="match status" value="1"/>
</dbReference>
<proteinExistence type="inferred from homology"/>
<dbReference type="Gene3D" id="3.30.70.100">
    <property type="match status" value="1"/>
</dbReference>
<keyword evidence="5" id="KW-0406">Ion transport</keyword>
<keyword evidence="10" id="KW-1185">Reference proteome</keyword>
<evidence type="ECO:0000256" key="7">
    <source>
        <dbReference type="ARBA" id="ARBA00038171"/>
    </source>
</evidence>
<keyword evidence="2" id="KW-0479">Metal-binding</keyword>
<keyword evidence="6" id="KW-0143">Chaperone</keyword>
<comment type="similarity">
    <text evidence="7">Belongs to the ATX1 family.</text>
</comment>
<dbReference type="CDD" id="cd00371">
    <property type="entry name" value="HMA"/>
    <property type="match status" value="1"/>
</dbReference>
<evidence type="ECO:0000259" key="8">
    <source>
        <dbReference type="PROSITE" id="PS50846"/>
    </source>
</evidence>
<dbReference type="InterPro" id="IPR036163">
    <property type="entry name" value="HMA_dom_sf"/>
</dbReference>
<evidence type="ECO:0000256" key="5">
    <source>
        <dbReference type="ARBA" id="ARBA00023065"/>
    </source>
</evidence>
<evidence type="ECO:0000256" key="2">
    <source>
        <dbReference type="ARBA" id="ARBA00022723"/>
    </source>
</evidence>
<sequence length="168" mass="18425">MSTSVADVRSASRQVRLHVSALRHASPEKHVRDGTWKLPANPDVKKAPRRIACVGLSRVEVNSRTSDRECGCGPWIQYPPALVALPPPLVFSNYITMSEHEYKFDVVMTCSGCSGAVERVLSKLQGVDSYDVSLESQSVVVRGSAPFDTVLEKIKKTGKEVKSSQVVR</sequence>
<keyword evidence="4" id="KW-0186">Copper</keyword>
<dbReference type="FunFam" id="3.30.70.100:FF:000008">
    <property type="entry name" value="Copper transport protein ATOX1"/>
    <property type="match status" value="1"/>
</dbReference>
<dbReference type="InterPro" id="IPR051881">
    <property type="entry name" value="Copper_transport_ATOX1-like"/>
</dbReference>